<organism evidence="9 10">
    <name type="scientific">Stutzerimonas stutzeri</name>
    <name type="common">Pseudomonas stutzeri</name>
    <dbReference type="NCBI Taxonomy" id="316"/>
    <lineage>
        <taxon>Bacteria</taxon>
        <taxon>Pseudomonadati</taxon>
        <taxon>Pseudomonadota</taxon>
        <taxon>Gammaproteobacteria</taxon>
        <taxon>Pseudomonadales</taxon>
        <taxon>Pseudomonadaceae</taxon>
        <taxon>Stutzerimonas</taxon>
    </lineage>
</organism>
<dbReference type="NCBIfam" id="NF007621">
    <property type="entry name" value="PRK10276.1"/>
    <property type="match status" value="1"/>
</dbReference>
<dbReference type="GO" id="GO:0016787">
    <property type="term" value="F:hydrolase activity"/>
    <property type="evidence" value="ECO:0007669"/>
    <property type="project" value="UniProtKB-KW"/>
</dbReference>
<dbReference type="PATRIC" id="fig|316.97.peg.4462"/>
<dbReference type="InterPro" id="IPR050077">
    <property type="entry name" value="LexA_repressor"/>
</dbReference>
<dbReference type="KEGG" id="pstu:UIB01_22295"/>
<dbReference type="InterPro" id="IPR039418">
    <property type="entry name" value="LexA-like"/>
</dbReference>
<reference evidence="9 10" key="1">
    <citation type="submission" date="2014-03" db="EMBL/GenBank/DDBJ databases">
        <title>Complete genome sequence of Pseudomonas stutzeri 19SMN4.</title>
        <authorList>
            <person name="Brunet-Galmes I."/>
            <person name="Nogales B."/>
            <person name="Busquets A."/>
            <person name="Pena A."/>
            <person name="Gomila M."/>
            <person name="Garcia-Valdes E."/>
            <person name="Lalucat J."/>
            <person name="Bennasar A."/>
            <person name="Bosch R."/>
        </authorList>
    </citation>
    <scope>NUCLEOTIDE SEQUENCE [LARGE SCALE GENOMIC DNA]</scope>
    <source>
        <strain evidence="9 10">19SMN4</strain>
        <plasmid evidence="10">Plasmid pLIB119</plasmid>
    </source>
</reference>
<dbReference type="InterPro" id="IPR015927">
    <property type="entry name" value="Peptidase_S24_S26A/B/C"/>
</dbReference>
<evidence type="ECO:0000256" key="2">
    <source>
        <dbReference type="ARBA" id="ARBA00022763"/>
    </source>
</evidence>
<evidence type="ECO:0000256" key="7">
    <source>
        <dbReference type="RuleBase" id="RU003991"/>
    </source>
</evidence>
<dbReference type="AlphaFoldDB" id="A0A023WZC0"/>
<evidence type="ECO:0000256" key="4">
    <source>
        <dbReference type="ARBA" id="ARBA00022813"/>
    </source>
</evidence>
<dbReference type="PRINTS" id="PR00726">
    <property type="entry name" value="LEXASERPTASE"/>
</dbReference>
<dbReference type="SUPFAM" id="SSF51306">
    <property type="entry name" value="LexA/Signal peptidase"/>
    <property type="match status" value="1"/>
</dbReference>
<dbReference type="InterPro" id="IPR036286">
    <property type="entry name" value="LexA/Signal_pep-like_sf"/>
</dbReference>
<dbReference type="EMBL" id="CP007510">
    <property type="protein sequence ID" value="AHY45159.1"/>
    <property type="molecule type" value="Genomic_DNA"/>
</dbReference>
<evidence type="ECO:0000313" key="9">
    <source>
        <dbReference type="EMBL" id="AHY45159.1"/>
    </source>
</evidence>
<keyword evidence="4 7" id="KW-0068">Autocatalytic cleavage</keyword>
<evidence type="ECO:0000256" key="3">
    <source>
        <dbReference type="ARBA" id="ARBA00022801"/>
    </source>
</evidence>
<geneLocation type="plasmid" evidence="9 10">
    <name>pLIB119</name>
</geneLocation>
<dbReference type="GO" id="GO:0003677">
    <property type="term" value="F:DNA binding"/>
    <property type="evidence" value="ECO:0007669"/>
    <property type="project" value="InterPro"/>
</dbReference>
<dbReference type="CDD" id="cd06529">
    <property type="entry name" value="S24_LexA-like"/>
    <property type="match status" value="1"/>
</dbReference>
<dbReference type="PANTHER" id="PTHR33516:SF2">
    <property type="entry name" value="LEXA REPRESSOR-RELATED"/>
    <property type="match status" value="1"/>
</dbReference>
<dbReference type="GO" id="GO:0006355">
    <property type="term" value="P:regulation of DNA-templated transcription"/>
    <property type="evidence" value="ECO:0007669"/>
    <property type="project" value="InterPro"/>
</dbReference>
<keyword evidence="3 7" id="KW-0378">Hydrolase</keyword>
<accession>A0A023WZC0</accession>
<dbReference type="Pfam" id="PF00717">
    <property type="entry name" value="Peptidase_S24"/>
    <property type="match status" value="1"/>
</dbReference>
<dbReference type="GO" id="GO:0006281">
    <property type="term" value="P:DNA repair"/>
    <property type="evidence" value="ECO:0007669"/>
    <property type="project" value="UniProtKB-KW"/>
</dbReference>
<feature type="domain" description="Peptidase S24/S26A/S26B/S26C" evidence="8">
    <location>
        <begin position="19"/>
        <end position="136"/>
    </location>
</feature>
<evidence type="ECO:0000256" key="6">
    <source>
        <dbReference type="ARBA" id="ARBA00023236"/>
    </source>
</evidence>
<sequence>MMIQLSAKLSPNASSQPLPLAGPVSCGFPSPAADYAVPDLSLDELVGIRPTGSIFLFRASGDSMLGTGIRDGDILVVDKAKEAKVGDVVLAIIGCEFTVKELAKDEQGNFSLVATNPAYPPIVLGEAETLEVWGVCIWVLRQMGAAR</sequence>
<gene>
    <name evidence="9" type="ORF">UIB01_22295</name>
</gene>
<evidence type="ECO:0000313" key="10">
    <source>
        <dbReference type="Proteomes" id="UP000025238"/>
    </source>
</evidence>
<dbReference type="PANTHER" id="PTHR33516">
    <property type="entry name" value="LEXA REPRESSOR"/>
    <property type="match status" value="1"/>
</dbReference>
<dbReference type="Proteomes" id="UP000025238">
    <property type="component" value="Plasmid pLIB119"/>
</dbReference>
<dbReference type="Gene3D" id="2.10.109.10">
    <property type="entry name" value="Umud Fragment, subunit A"/>
    <property type="match status" value="1"/>
</dbReference>
<proteinExistence type="inferred from homology"/>
<keyword evidence="2" id="KW-0227">DNA damage</keyword>
<evidence type="ECO:0000256" key="1">
    <source>
        <dbReference type="ARBA" id="ARBA00007484"/>
    </source>
</evidence>
<keyword evidence="9" id="KW-0614">Plasmid</keyword>
<dbReference type="GO" id="GO:0009432">
    <property type="term" value="P:SOS response"/>
    <property type="evidence" value="ECO:0007669"/>
    <property type="project" value="UniProtKB-KW"/>
</dbReference>
<dbReference type="InterPro" id="IPR006197">
    <property type="entry name" value="Peptidase_S24_LexA"/>
</dbReference>
<keyword evidence="5" id="KW-0234">DNA repair</keyword>
<evidence type="ECO:0000259" key="8">
    <source>
        <dbReference type="Pfam" id="PF00717"/>
    </source>
</evidence>
<name>A0A023WZC0_STUST</name>
<evidence type="ECO:0000256" key="5">
    <source>
        <dbReference type="ARBA" id="ARBA00023204"/>
    </source>
</evidence>
<protein>
    <submittedName>
        <fullName evidence="9">Peptidase S24</fullName>
    </submittedName>
</protein>
<comment type="similarity">
    <text evidence="1 7">Belongs to the peptidase S24 family.</text>
</comment>
<keyword evidence="6" id="KW-0742">SOS response</keyword>